<keyword evidence="1" id="KW-0812">Transmembrane</keyword>
<evidence type="ECO:0000313" key="3">
    <source>
        <dbReference type="Proteomes" id="UP001169063"/>
    </source>
</evidence>
<reference evidence="2" key="1">
    <citation type="submission" date="2023-07" db="EMBL/GenBank/DDBJ databases">
        <title>Brevundimonas soil sp. nov., isolated from the soil of chemical plant.</title>
        <authorList>
            <person name="Wu N."/>
        </authorList>
    </citation>
    <scope>NUCLEOTIDE SEQUENCE</scope>
    <source>
        <strain evidence="2">XZ-24</strain>
    </source>
</reference>
<feature type="transmembrane region" description="Helical" evidence="1">
    <location>
        <begin position="12"/>
        <end position="30"/>
    </location>
</feature>
<dbReference type="RefSeq" id="WP_302110230.1">
    <property type="nucleotide sequence ID" value="NZ_JAUKTR010000004.1"/>
</dbReference>
<dbReference type="EMBL" id="JAUKTR010000004">
    <property type="protein sequence ID" value="MDO1559798.1"/>
    <property type="molecule type" value="Genomic_DNA"/>
</dbReference>
<organism evidence="2 3">
    <name type="scientific">Peiella sedimenti</name>
    <dbReference type="NCBI Taxonomy" id="3061083"/>
    <lineage>
        <taxon>Bacteria</taxon>
        <taxon>Pseudomonadati</taxon>
        <taxon>Pseudomonadota</taxon>
        <taxon>Alphaproteobacteria</taxon>
        <taxon>Caulobacterales</taxon>
        <taxon>Caulobacteraceae</taxon>
        <taxon>Peiella</taxon>
    </lineage>
</organism>
<evidence type="ECO:0000256" key="1">
    <source>
        <dbReference type="SAM" id="Phobius"/>
    </source>
</evidence>
<accession>A0ABT8SML3</accession>
<proteinExistence type="predicted"/>
<keyword evidence="1" id="KW-1133">Transmembrane helix</keyword>
<evidence type="ECO:0000313" key="2">
    <source>
        <dbReference type="EMBL" id="MDO1559798.1"/>
    </source>
</evidence>
<keyword evidence="1" id="KW-0472">Membrane</keyword>
<name>A0ABT8SML3_9CAUL</name>
<protein>
    <submittedName>
        <fullName evidence="2">Uncharacterized protein</fullName>
    </submittedName>
</protein>
<comment type="caution">
    <text evidence="2">The sequence shown here is derived from an EMBL/GenBank/DDBJ whole genome shotgun (WGS) entry which is preliminary data.</text>
</comment>
<sequence>MEWELAPPTWEAAAILLSGVLAVGAALYVGRRQVEIATRQIELQARLANLEALKIRASLYERRVEIEDATNDWLIATVMEGRPPRRFKRVHIDDPLGPEEAATARRFRDGVARSRHLFSSKIYDRLSALQRAGRELEKADREMWREIKQAERKGREPELATAQAKKDDALKAIDEFLANSAAIFGPELNLSEMID</sequence>
<gene>
    <name evidence="2" type="ORF">Q0812_10210</name>
</gene>
<keyword evidence="3" id="KW-1185">Reference proteome</keyword>
<dbReference type="Proteomes" id="UP001169063">
    <property type="component" value="Unassembled WGS sequence"/>
</dbReference>